<protein>
    <submittedName>
        <fullName evidence="1">Uncharacterized protein</fullName>
    </submittedName>
</protein>
<proteinExistence type="predicted"/>
<gene>
    <name evidence="1" type="ORF">A2870_04700</name>
</gene>
<comment type="caution">
    <text evidence="1">The sequence shown here is derived from an EMBL/GenBank/DDBJ whole genome shotgun (WGS) entry which is preliminary data.</text>
</comment>
<dbReference type="AlphaFoldDB" id="A0A1F5G777"/>
<dbReference type="EMBL" id="MFAZ01000009">
    <property type="protein sequence ID" value="OGD87733.1"/>
    <property type="molecule type" value="Genomic_DNA"/>
</dbReference>
<evidence type="ECO:0000313" key="1">
    <source>
        <dbReference type="EMBL" id="OGD87733.1"/>
    </source>
</evidence>
<evidence type="ECO:0000313" key="2">
    <source>
        <dbReference type="Proteomes" id="UP000179102"/>
    </source>
</evidence>
<sequence length="72" mass="8204">MKEFLASIRQKVGWPEQKVGWPTRVEQPADSTAATKSVEAYYRTVANDIPVSQRPEFALDPQKSEVRITTRI</sequence>
<name>A0A1F5G777_9BACT</name>
<reference evidence="1 2" key="1">
    <citation type="journal article" date="2016" name="Nat. Commun.">
        <title>Thousands of microbial genomes shed light on interconnected biogeochemical processes in an aquifer system.</title>
        <authorList>
            <person name="Anantharaman K."/>
            <person name="Brown C.T."/>
            <person name="Hug L.A."/>
            <person name="Sharon I."/>
            <person name="Castelle C.J."/>
            <person name="Probst A.J."/>
            <person name="Thomas B.C."/>
            <person name="Singh A."/>
            <person name="Wilkins M.J."/>
            <person name="Karaoz U."/>
            <person name="Brodie E.L."/>
            <person name="Williams K.H."/>
            <person name="Hubbard S.S."/>
            <person name="Banfield J.F."/>
        </authorList>
    </citation>
    <scope>NUCLEOTIDE SEQUENCE [LARGE SCALE GENOMIC DNA]</scope>
</reference>
<dbReference type="Proteomes" id="UP000179102">
    <property type="component" value="Unassembled WGS sequence"/>
</dbReference>
<accession>A0A1F5G777</accession>
<organism evidence="1 2">
    <name type="scientific">Candidatus Curtissbacteria bacterium RIFCSPHIGHO2_01_FULL_41_11</name>
    <dbReference type="NCBI Taxonomy" id="1797711"/>
    <lineage>
        <taxon>Bacteria</taxon>
        <taxon>Candidatus Curtissiibacteriota</taxon>
    </lineage>
</organism>